<name>A0A6G0VPN4_APHCR</name>
<dbReference type="OrthoDB" id="6621070at2759"/>
<sequence>MSKYKKKNEREVDESQENFKYGITNVYSSERTRQRKSKLEQFLKMKAFSYNPETDYEFENNISIGLIDNKCTDCQALKYKNEPTGLCCVNEKIKLPVPRSPVEPLLSFLMGNTSDSKEFKNNIRKYNSCFQMTSFGSNRKKEPRYNTTFRIQGQIYHRIGSLLPVDNNPSFLQIYFLGDNELEVERRCTVFPIIIKNIVSSLQKLLHEYNVLIKIFKNSLEKMPSGEHKIILTADKIPAGQHERRYNLPTSKEIAVIISGNKYNNHDIILEKRNQELKTISETHKSYDALQYPLMFWQGED</sequence>
<proteinExistence type="predicted"/>
<organism evidence="1 2">
    <name type="scientific">Aphis craccivora</name>
    <name type="common">Cowpea aphid</name>
    <dbReference type="NCBI Taxonomy" id="307492"/>
    <lineage>
        <taxon>Eukaryota</taxon>
        <taxon>Metazoa</taxon>
        <taxon>Ecdysozoa</taxon>
        <taxon>Arthropoda</taxon>
        <taxon>Hexapoda</taxon>
        <taxon>Insecta</taxon>
        <taxon>Pterygota</taxon>
        <taxon>Neoptera</taxon>
        <taxon>Paraneoptera</taxon>
        <taxon>Hemiptera</taxon>
        <taxon>Sternorrhyncha</taxon>
        <taxon>Aphidomorpha</taxon>
        <taxon>Aphidoidea</taxon>
        <taxon>Aphididae</taxon>
        <taxon>Aphidini</taxon>
        <taxon>Aphis</taxon>
        <taxon>Aphis</taxon>
    </lineage>
</organism>
<feature type="non-terminal residue" evidence="1">
    <location>
        <position position="301"/>
    </location>
</feature>
<dbReference type="Proteomes" id="UP000478052">
    <property type="component" value="Unassembled WGS sequence"/>
</dbReference>
<gene>
    <name evidence="1" type="ORF">FWK35_00037815</name>
</gene>
<evidence type="ECO:0000313" key="1">
    <source>
        <dbReference type="EMBL" id="KAF0702884.1"/>
    </source>
</evidence>
<keyword evidence="2" id="KW-1185">Reference proteome</keyword>
<dbReference type="AlphaFoldDB" id="A0A6G0VPN4"/>
<accession>A0A6G0VPN4</accession>
<reference evidence="1 2" key="1">
    <citation type="submission" date="2019-08" db="EMBL/GenBank/DDBJ databases">
        <title>Whole genome of Aphis craccivora.</title>
        <authorList>
            <person name="Voronova N.V."/>
            <person name="Shulinski R.S."/>
            <person name="Bandarenka Y.V."/>
            <person name="Zhorov D.G."/>
            <person name="Warner D."/>
        </authorList>
    </citation>
    <scope>NUCLEOTIDE SEQUENCE [LARGE SCALE GENOMIC DNA]</scope>
    <source>
        <strain evidence="1">180601</strain>
        <tissue evidence="1">Whole Body</tissue>
    </source>
</reference>
<evidence type="ECO:0000313" key="2">
    <source>
        <dbReference type="Proteomes" id="UP000478052"/>
    </source>
</evidence>
<evidence type="ECO:0008006" key="3">
    <source>
        <dbReference type="Google" id="ProtNLM"/>
    </source>
</evidence>
<protein>
    <recommendedName>
        <fullName evidence="3">Helitron helicase-like domain-containing protein</fullName>
    </recommendedName>
</protein>
<comment type="caution">
    <text evidence="1">The sequence shown here is derived from an EMBL/GenBank/DDBJ whole genome shotgun (WGS) entry which is preliminary data.</text>
</comment>
<dbReference type="PANTHER" id="PTHR45786:SF74">
    <property type="entry name" value="ATP-DEPENDENT DNA HELICASE"/>
    <property type="match status" value="1"/>
</dbReference>
<dbReference type="PANTHER" id="PTHR45786">
    <property type="entry name" value="DNA BINDING PROTEIN-LIKE"/>
    <property type="match status" value="1"/>
</dbReference>
<dbReference type="EMBL" id="VUJU01014131">
    <property type="protein sequence ID" value="KAF0702884.1"/>
    <property type="molecule type" value="Genomic_DNA"/>
</dbReference>